<reference evidence="4 5" key="1">
    <citation type="journal article" date="2021" name="bioRxiv">
        <title>Unique metabolic strategies in Hadean analogues reveal hints for primordial physiology.</title>
        <authorList>
            <person name="Nobu M.K."/>
            <person name="Nakai R."/>
            <person name="Tamazawa S."/>
            <person name="Mori H."/>
            <person name="Toyoda A."/>
            <person name="Ijiri A."/>
            <person name="Suzuki S."/>
            <person name="Kurokawa K."/>
            <person name="Kamagata Y."/>
            <person name="Tamaki H."/>
        </authorList>
    </citation>
    <scope>NUCLEOTIDE SEQUENCE [LARGE SCALE GENOMIC DNA]</scope>
    <source>
        <strain evidence="4">BS525</strain>
    </source>
</reference>
<dbReference type="AlphaFoldDB" id="A0A9E2BFT3"/>
<dbReference type="SUPFAM" id="SSF103486">
    <property type="entry name" value="V-type ATP synthase subunit C"/>
    <property type="match status" value="1"/>
</dbReference>
<dbReference type="Gene3D" id="1.10.132.50">
    <property type="entry name" value="ATP synthase (C/AC39) subunit, domain 3"/>
    <property type="match status" value="1"/>
</dbReference>
<evidence type="ECO:0000313" key="4">
    <source>
        <dbReference type="EMBL" id="MBT9144722.1"/>
    </source>
</evidence>
<dbReference type="Proteomes" id="UP000811545">
    <property type="component" value="Unassembled WGS sequence"/>
</dbReference>
<dbReference type="Gene3D" id="1.20.1690.10">
    <property type="entry name" value="V-type ATP synthase subunit C domain"/>
    <property type="match status" value="2"/>
</dbReference>
<sequence length="336" mass="39387">MIYYLPNQLLQDKPVKNTGLYSFPVGVVKGLESKLLKPRDFKKIADEPLTSVIPFVKNYFPLLEDSISITNINRFVLGSRKSLYQLLYKILPEQFLINLFFLSDDFHNLKVELKRLIFNVNTEKLYHQEMGMLKNGILTLNSPVELKTAFTNSYETYRETNDLQHAEMVLDREYLLLYQRLAKNSNSKLIYTYCEKYCYLQDLLTVLRAKKWELSWSVVDAGLASTGTNRKYLKDVWSGKETIQSALKRAMIKEEIKDNLFTISEIERIIRLHLWEYIYSFRFKVDLHMETVFIYLKLWENQLNLVKSILLARAVDITAVDITIDRIKGLGLGGYE</sequence>
<comment type="similarity">
    <text evidence="1">Belongs to the V-ATPase V0D/AC39 subunit family.</text>
</comment>
<dbReference type="EMBL" id="QLTW01000018">
    <property type="protein sequence ID" value="MBT9144722.1"/>
    <property type="molecule type" value="Genomic_DNA"/>
</dbReference>
<dbReference type="Pfam" id="PF01992">
    <property type="entry name" value="vATP-synt_AC39"/>
    <property type="match status" value="1"/>
</dbReference>
<organism evidence="4 5">
    <name type="scientific">Psychracetigena formicireducens</name>
    <dbReference type="NCBI Taxonomy" id="2986056"/>
    <lineage>
        <taxon>Bacteria</taxon>
        <taxon>Bacillati</taxon>
        <taxon>Candidatus Lithacetigenota</taxon>
        <taxon>Candidatus Psychracetigena</taxon>
    </lineage>
</organism>
<evidence type="ECO:0000256" key="3">
    <source>
        <dbReference type="ARBA" id="ARBA00023065"/>
    </source>
</evidence>
<comment type="caution">
    <text evidence="4">The sequence shown here is derived from an EMBL/GenBank/DDBJ whole genome shotgun (WGS) entry which is preliminary data.</text>
</comment>
<name>A0A9E2BFT3_PSYF1</name>
<protein>
    <submittedName>
        <fullName evidence="4">V-type ATP synthase subunit C</fullName>
    </submittedName>
</protein>
<evidence type="ECO:0000256" key="1">
    <source>
        <dbReference type="ARBA" id="ARBA00006709"/>
    </source>
</evidence>
<dbReference type="InterPro" id="IPR002843">
    <property type="entry name" value="ATPase_V0-cplx_csu/dsu"/>
</dbReference>
<accession>A0A9E2BFT3</accession>
<dbReference type="InterPro" id="IPR035067">
    <property type="entry name" value="V-type_ATPase_csu/dsu"/>
</dbReference>
<dbReference type="InterPro" id="IPR044911">
    <property type="entry name" value="V-type_ATPase_csu/dsu_dom_3"/>
</dbReference>
<gene>
    <name evidence="4" type="primary">atpC</name>
    <name evidence="4" type="ORF">DDT42_00570</name>
</gene>
<dbReference type="InterPro" id="IPR036079">
    <property type="entry name" value="ATPase_csu/dsu_sf"/>
</dbReference>
<evidence type="ECO:0000256" key="2">
    <source>
        <dbReference type="ARBA" id="ARBA00022448"/>
    </source>
</evidence>
<evidence type="ECO:0000313" key="5">
    <source>
        <dbReference type="Proteomes" id="UP000811545"/>
    </source>
</evidence>
<proteinExistence type="inferred from homology"/>
<keyword evidence="3" id="KW-0406">Ion transport</keyword>
<keyword evidence="2" id="KW-0813">Transport</keyword>
<dbReference type="GO" id="GO:0046961">
    <property type="term" value="F:proton-transporting ATPase activity, rotational mechanism"/>
    <property type="evidence" value="ECO:0007669"/>
    <property type="project" value="InterPro"/>
</dbReference>